<protein>
    <submittedName>
        <fullName evidence="1">Uncharacterized protein</fullName>
    </submittedName>
</protein>
<sequence length="204" mass="22103">MASQATRSPAMPPQRVTRSTGTNSHPAAVPQQPALANIVNLPPPPTPTAPPAGAPRTSSQIDEPENAALQATGVETTSTVSMAKVTPIYKPKGKYVLVDIMGIGKSEYNRIIDDIHKNVERAGLDLKRTYRQQDCTRLANLFRLTRGQHPVLSKERFPCDWPQAELVKQYLSNVRKNRARQERATAASSGNGDGNTLGGLPTVD</sequence>
<dbReference type="Proteomes" id="UP000308600">
    <property type="component" value="Unassembled WGS sequence"/>
</dbReference>
<keyword evidence="2" id="KW-1185">Reference proteome</keyword>
<evidence type="ECO:0000313" key="1">
    <source>
        <dbReference type="EMBL" id="TFK62277.1"/>
    </source>
</evidence>
<accession>A0ACD3A9J6</accession>
<gene>
    <name evidence="1" type="ORF">BDN72DRAFT_903364</name>
</gene>
<evidence type="ECO:0000313" key="2">
    <source>
        <dbReference type="Proteomes" id="UP000308600"/>
    </source>
</evidence>
<reference evidence="1 2" key="1">
    <citation type="journal article" date="2019" name="Nat. Ecol. Evol.">
        <title>Megaphylogeny resolves global patterns of mushroom evolution.</title>
        <authorList>
            <person name="Varga T."/>
            <person name="Krizsan K."/>
            <person name="Foldi C."/>
            <person name="Dima B."/>
            <person name="Sanchez-Garcia M."/>
            <person name="Sanchez-Ramirez S."/>
            <person name="Szollosi G.J."/>
            <person name="Szarkandi J.G."/>
            <person name="Papp V."/>
            <person name="Albert L."/>
            <person name="Andreopoulos W."/>
            <person name="Angelini C."/>
            <person name="Antonin V."/>
            <person name="Barry K.W."/>
            <person name="Bougher N.L."/>
            <person name="Buchanan P."/>
            <person name="Buyck B."/>
            <person name="Bense V."/>
            <person name="Catcheside P."/>
            <person name="Chovatia M."/>
            <person name="Cooper J."/>
            <person name="Damon W."/>
            <person name="Desjardin D."/>
            <person name="Finy P."/>
            <person name="Geml J."/>
            <person name="Haridas S."/>
            <person name="Hughes K."/>
            <person name="Justo A."/>
            <person name="Karasinski D."/>
            <person name="Kautmanova I."/>
            <person name="Kiss B."/>
            <person name="Kocsube S."/>
            <person name="Kotiranta H."/>
            <person name="LaButti K.M."/>
            <person name="Lechner B.E."/>
            <person name="Liimatainen K."/>
            <person name="Lipzen A."/>
            <person name="Lukacs Z."/>
            <person name="Mihaltcheva S."/>
            <person name="Morgado L.N."/>
            <person name="Niskanen T."/>
            <person name="Noordeloos M.E."/>
            <person name="Ohm R.A."/>
            <person name="Ortiz-Santana B."/>
            <person name="Ovrebo C."/>
            <person name="Racz N."/>
            <person name="Riley R."/>
            <person name="Savchenko A."/>
            <person name="Shiryaev A."/>
            <person name="Soop K."/>
            <person name="Spirin V."/>
            <person name="Szebenyi C."/>
            <person name="Tomsovsky M."/>
            <person name="Tulloss R.E."/>
            <person name="Uehling J."/>
            <person name="Grigoriev I.V."/>
            <person name="Vagvolgyi C."/>
            <person name="Papp T."/>
            <person name="Martin F.M."/>
            <person name="Miettinen O."/>
            <person name="Hibbett D.S."/>
            <person name="Nagy L.G."/>
        </authorList>
    </citation>
    <scope>NUCLEOTIDE SEQUENCE [LARGE SCALE GENOMIC DNA]</scope>
    <source>
        <strain evidence="1 2">NL-1719</strain>
    </source>
</reference>
<proteinExistence type="predicted"/>
<organism evidence="1 2">
    <name type="scientific">Pluteus cervinus</name>
    <dbReference type="NCBI Taxonomy" id="181527"/>
    <lineage>
        <taxon>Eukaryota</taxon>
        <taxon>Fungi</taxon>
        <taxon>Dikarya</taxon>
        <taxon>Basidiomycota</taxon>
        <taxon>Agaricomycotina</taxon>
        <taxon>Agaricomycetes</taxon>
        <taxon>Agaricomycetidae</taxon>
        <taxon>Agaricales</taxon>
        <taxon>Pluteineae</taxon>
        <taxon>Pluteaceae</taxon>
        <taxon>Pluteus</taxon>
    </lineage>
</organism>
<dbReference type="EMBL" id="ML208593">
    <property type="protein sequence ID" value="TFK62277.1"/>
    <property type="molecule type" value="Genomic_DNA"/>
</dbReference>
<name>A0ACD3A9J6_9AGAR</name>